<organism evidence="1 2">
    <name type="scientific">Bradyrhizobium sacchari</name>
    <dbReference type="NCBI Taxonomy" id="1399419"/>
    <lineage>
        <taxon>Bacteria</taxon>
        <taxon>Pseudomonadati</taxon>
        <taxon>Pseudomonadota</taxon>
        <taxon>Alphaproteobacteria</taxon>
        <taxon>Hyphomicrobiales</taxon>
        <taxon>Nitrobacteraceae</taxon>
        <taxon>Bradyrhizobium</taxon>
    </lineage>
</organism>
<evidence type="ECO:0000313" key="2">
    <source>
        <dbReference type="Proteomes" id="UP000315914"/>
    </source>
</evidence>
<dbReference type="EMBL" id="VITW01000018">
    <property type="protein sequence ID" value="TWB66135.1"/>
    <property type="molecule type" value="Genomic_DNA"/>
</dbReference>
<keyword evidence="2" id="KW-1185">Reference proteome</keyword>
<dbReference type="Proteomes" id="UP000315914">
    <property type="component" value="Unassembled WGS sequence"/>
</dbReference>
<comment type="caution">
    <text evidence="1">The sequence shown here is derived from an EMBL/GenBank/DDBJ whole genome shotgun (WGS) entry which is preliminary data.</text>
</comment>
<accession>A0A560HQT8</accession>
<proteinExistence type="predicted"/>
<sequence length="36" mass="3740">MARLRLTTGIEEFDSLVLAAGNDTNALLTPAGVHAT</sequence>
<evidence type="ECO:0000313" key="1">
    <source>
        <dbReference type="EMBL" id="TWB66135.1"/>
    </source>
</evidence>
<protein>
    <submittedName>
        <fullName evidence="1">Uncharacterized protein</fullName>
    </submittedName>
</protein>
<dbReference type="AlphaFoldDB" id="A0A560HQT8"/>
<gene>
    <name evidence="1" type="ORF">FBZ95_11810</name>
</gene>
<reference evidence="1 2" key="1">
    <citation type="submission" date="2019-06" db="EMBL/GenBank/DDBJ databases">
        <title>Genomic Encyclopedia of Type Strains, Phase IV (KMG-V): Genome sequencing to study the core and pangenomes of soil and plant-associated prokaryotes.</title>
        <authorList>
            <person name="Whitman W."/>
        </authorList>
    </citation>
    <scope>NUCLEOTIDE SEQUENCE [LARGE SCALE GENOMIC DNA]</scope>
    <source>
        <strain evidence="1 2">BR 10556</strain>
    </source>
</reference>
<name>A0A560HQT8_9BRAD</name>